<keyword evidence="3" id="KW-0378">Hydrolase</keyword>
<reference evidence="8 9" key="1">
    <citation type="submission" date="2024-05" db="EMBL/GenBank/DDBJ databases">
        <authorList>
            <person name="Wallberg A."/>
        </authorList>
    </citation>
    <scope>NUCLEOTIDE SEQUENCE [LARGE SCALE GENOMIC DNA]</scope>
</reference>
<keyword evidence="5" id="KW-1015">Disulfide bond</keyword>
<evidence type="ECO:0000256" key="1">
    <source>
        <dbReference type="ARBA" id="ARBA00008455"/>
    </source>
</evidence>
<dbReference type="Gene3D" id="3.90.70.10">
    <property type="entry name" value="Cysteine proteinases"/>
    <property type="match status" value="1"/>
</dbReference>
<dbReference type="Pfam" id="PF00112">
    <property type="entry name" value="Peptidase_C1"/>
    <property type="match status" value="1"/>
</dbReference>
<dbReference type="PROSITE" id="PS00139">
    <property type="entry name" value="THIOL_PROTEASE_CYS"/>
    <property type="match status" value="1"/>
</dbReference>
<dbReference type="InterPro" id="IPR025660">
    <property type="entry name" value="Pept_his_AS"/>
</dbReference>
<dbReference type="FunFam" id="3.90.70.10:FF:000332">
    <property type="entry name" value="Cathepsin L1"/>
    <property type="match status" value="1"/>
</dbReference>
<dbReference type="GO" id="GO:0006508">
    <property type="term" value="P:proteolysis"/>
    <property type="evidence" value="ECO:0007669"/>
    <property type="project" value="UniProtKB-KW"/>
</dbReference>
<gene>
    <name evidence="8" type="ORF">MNOR_LOCUS14149</name>
</gene>
<proteinExistence type="inferred from homology"/>
<evidence type="ECO:0000256" key="6">
    <source>
        <dbReference type="SAM" id="MobiDB-lite"/>
    </source>
</evidence>
<evidence type="ECO:0000313" key="8">
    <source>
        <dbReference type="EMBL" id="CAL4090922.1"/>
    </source>
</evidence>
<keyword evidence="9" id="KW-1185">Reference proteome</keyword>
<dbReference type="PRINTS" id="PR00705">
    <property type="entry name" value="PAPAIN"/>
</dbReference>
<dbReference type="InterPro" id="IPR039417">
    <property type="entry name" value="Peptidase_C1A_papain-like"/>
</dbReference>
<dbReference type="SUPFAM" id="SSF54001">
    <property type="entry name" value="Cysteine proteinases"/>
    <property type="match status" value="1"/>
</dbReference>
<dbReference type="CDD" id="cd02248">
    <property type="entry name" value="Peptidase_C1A"/>
    <property type="match status" value="1"/>
</dbReference>
<dbReference type="InterPro" id="IPR000668">
    <property type="entry name" value="Peptidase_C1A_C"/>
</dbReference>
<dbReference type="PANTHER" id="PTHR12411">
    <property type="entry name" value="CYSTEINE PROTEASE FAMILY C1-RELATED"/>
    <property type="match status" value="1"/>
</dbReference>
<dbReference type="Proteomes" id="UP001497623">
    <property type="component" value="Unassembled WGS sequence"/>
</dbReference>
<organism evidence="8 9">
    <name type="scientific">Meganyctiphanes norvegica</name>
    <name type="common">Northern krill</name>
    <name type="synonym">Thysanopoda norvegica</name>
    <dbReference type="NCBI Taxonomy" id="48144"/>
    <lineage>
        <taxon>Eukaryota</taxon>
        <taxon>Metazoa</taxon>
        <taxon>Ecdysozoa</taxon>
        <taxon>Arthropoda</taxon>
        <taxon>Crustacea</taxon>
        <taxon>Multicrustacea</taxon>
        <taxon>Malacostraca</taxon>
        <taxon>Eumalacostraca</taxon>
        <taxon>Eucarida</taxon>
        <taxon>Euphausiacea</taxon>
        <taxon>Euphausiidae</taxon>
        <taxon>Meganyctiphanes</taxon>
    </lineage>
</organism>
<dbReference type="SMART" id="SM00645">
    <property type="entry name" value="Pept_C1"/>
    <property type="match status" value="1"/>
</dbReference>
<evidence type="ECO:0000313" key="9">
    <source>
        <dbReference type="Proteomes" id="UP001497623"/>
    </source>
</evidence>
<evidence type="ECO:0000256" key="5">
    <source>
        <dbReference type="ARBA" id="ARBA00023157"/>
    </source>
</evidence>
<accession>A0AAV2QQM1</accession>
<dbReference type="InterPro" id="IPR038765">
    <property type="entry name" value="Papain-like_cys_pep_sf"/>
</dbReference>
<dbReference type="PROSITE" id="PS00640">
    <property type="entry name" value="THIOL_PROTEASE_ASN"/>
    <property type="match status" value="1"/>
</dbReference>
<comment type="similarity">
    <text evidence="1">Belongs to the peptidase C1 family.</text>
</comment>
<dbReference type="InterPro" id="IPR000169">
    <property type="entry name" value="Pept_cys_AS"/>
</dbReference>
<dbReference type="AlphaFoldDB" id="A0AAV2QQM1"/>
<keyword evidence="2" id="KW-0645">Protease</keyword>
<dbReference type="InterPro" id="IPR025661">
    <property type="entry name" value="Pept_asp_AS"/>
</dbReference>
<dbReference type="GO" id="GO:0008234">
    <property type="term" value="F:cysteine-type peptidase activity"/>
    <property type="evidence" value="ECO:0007669"/>
    <property type="project" value="UniProtKB-KW"/>
</dbReference>
<comment type="caution">
    <text evidence="8">The sequence shown here is derived from an EMBL/GenBank/DDBJ whole genome shotgun (WGS) entry which is preliminary data.</text>
</comment>
<evidence type="ECO:0000256" key="4">
    <source>
        <dbReference type="ARBA" id="ARBA00022807"/>
    </source>
</evidence>
<keyword evidence="4" id="KW-0788">Thiol protease</keyword>
<feature type="region of interest" description="Disordered" evidence="6">
    <location>
        <begin position="274"/>
        <end position="293"/>
    </location>
</feature>
<name>A0AAV2QQM1_MEGNR</name>
<sequence>MGVNEYSDLTYDEVIDSLTGIDGNVIRSNENDGLRDWQSDHDRYIPKDIGSEPESMDYRDKGAINPIRNQGRCGSCWAFAAVSSIESHIFLQNGKLVQLSEQYLVDCTISGCGGGWTDDTILYVRNNGIANSDGYPYTATEGTCNQGAPKTSHKVTGIQHVNPGRDAELLNALVHMGPISVYVYVSPNFGSYRGGVLEDNFCTPNKWINHAVVLVGYGNENGKDYWLIRNSWGDSWGEEGYFKLARNVDNHCRISDFGYITQIKAKTSSVAPVDDSKEVLPEGGGGDGPKEGGIVSLVDPPIDKPFTSKQDLKYCCDASQDLYNTSVCADVVCNQPLTGSTYRICRSDNTSVGDFFTTDQCQGCVCEESTWSPWGGEDRIFPSCHTNICPGSPYYSPHYACETLYQDTGELGCCKEYFCENTTCITFRILHCYW</sequence>
<dbReference type="InterPro" id="IPR013128">
    <property type="entry name" value="Peptidase_C1A"/>
</dbReference>
<feature type="domain" description="Peptidase C1A papain C-terminal" evidence="7">
    <location>
        <begin position="52"/>
        <end position="262"/>
    </location>
</feature>
<evidence type="ECO:0000256" key="3">
    <source>
        <dbReference type="ARBA" id="ARBA00022801"/>
    </source>
</evidence>
<evidence type="ECO:0000259" key="7">
    <source>
        <dbReference type="SMART" id="SM00645"/>
    </source>
</evidence>
<dbReference type="EMBL" id="CAXKWB010008378">
    <property type="protein sequence ID" value="CAL4090922.1"/>
    <property type="molecule type" value="Genomic_DNA"/>
</dbReference>
<protein>
    <recommendedName>
        <fullName evidence="7">Peptidase C1A papain C-terminal domain-containing protein</fullName>
    </recommendedName>
</protein>
<dbReference type="PROSITE" id="PS00639">
    <property type="entry name" value="THIOL_PROTEASE_HIS"/>
    <property type="match status" value="1"/>
</dbReference>
<evidence type="ECO:0000256" key="2">
    <source>
        <dbReference type="ARBA" id="ARBA00022670"/>
    </source>
</evidence>